<evidence type="ECO:0000256" key="1">
    <source>
        <dbReference type="ARBA" id="ARBA00022737"/>
    </source>
</evidence>
<keyword evidence="6" id="KW-1185">Reference proteome</keyword>
<dbReference type="SUPFAM" id="SSF56801">
    <property type="entry name" value="Acetyl-CoA synthetase-like"/>
    <property type="match status" value="1"/>
</dbReference>
<evidence type="ECO:0000256" key="2">
    <source>
        <dbReference type="ARBA" id="ARBA00023043"/>
    </source>
</evidence>
<dbReference type="Gene3D" id="3.40.50.12780">
    <property type="entry name" value="N-terminal domain of ligase-like"/>
    <property type="match status" value="1"/>
</dbReference>
<name>A0A1V9YRV1_9STRA</name>
<proteinExistence type="predicted"/>
<feature type="repeat" description="ANK" evidence="3">
    <location>
        <begin position="1072"/>
        <end position="1104"/>
    </location>
</feature>
<dbReference type="InterPro" id="IPR000873">
    <property type="entry name" value="AMP-dep_synth/lig_dom"/>
</dbReference>
<dbReference type="InterPro" id="IPR045851">
    <property type="entry name" value="AMP-bd_C_sf"/>
</dbReference>
<dbReference type="SMART" id="SM00248">
    <property type="entry name" value="ANK"/>
    <property type="match status" value="13"/>
</dbReference>
<dbReference type="InterPro" id="IPR042099">
    <property type="entry name" value="ANL_N_sf"/>
</dbReference>
<dbReference type="SUPFAM" id="SSF48403">
    <property type="entry name" value="Ankyrin repeat"/>
    <property type="match status" value="3"/>
</dbReference>
<feature type="domain" description="AMP-dependent synthetase/ligase" evidence="4">
    <location>
        <begin position="1490"/>
        <end position="1630"/>
    </location>
</feature>
<comment type="caution">
    <text evidence="5">The sequence shown here is derived from an EMBL/GenBank/DDBJ whole genome shotgun (WGS) entry which is preliminary data.</text>
</comment>
<feature type="repeat" description="ANK" evidence="3">
    <location>
        <begin position="207"/>
        <end position="233"/>
    </location>
</feature>
<dbReference type="InterPro" id="IPR036770">
    <property type="entry name" value="Ankyrin_rpt-contain_sf"/>
</dbReference>
<dbReference type="Gene3D" id="3.30.300.30">
    <property type="match status" value="1"/>
</dbReference>
<feature type="repeat" description="ANK" evidence="3">
    <location>
        <begin position="537"/>
        <end position="569"/>
    </location>
</feature>
<keyword evidence="1" id="KW-0677">Repeat</keyword>
<accession>A0A1V9YRV1</accession>
<dbReference type="Pfam" id="PF00501">
    <property type="entry name" value="AMP-binding"/>
    <property type="match status" value="1"/>
</dbReference>
<feature type="repeat" description="ANK" evidence="3">
    <location>
        <begin position="439"/>
        <end position="471"/>
    </location>
</feature>
<dbReference type="InterPro" id="IPR002110">
    <property type="entry name" value="Ankyrin_rpt"/>
</dbReference>
<evidence type="ECO:0000259" key="4">
    <source>
        <dbReference type="Pfam" id="PF00501"/>
    </source>
</evidence>
<dbReference type="PANTHER" id="PTHR24198">
    <property type="entry name" value="ANKYRIN REPEAT AND PROTEIN KINASE DOMAIN-CONTAINING PROTEIN"/>
    <property type="match status" value="1"/>
</dbReference>
<dbReference type="EMBL" id="JNBS01003153">
    <property type="protein sequence ID" value="OQR88534.1"/>
    <property type="molecule type" value="Genomic_DNA"/>
</dbReference>
<dbReference type="PANTHER" id="PTHR24198:SF165">
    <property type="entry name" value="ANKYRIN REPEAT-CONTAINING PROTEIN-RELATED"/>
    <property type="match status" value="1"/>
</dbReference>
<dbReference type="Proteomes" id="UP000243217">
    <property type="component" value="Unassembled WGS sequence"/>
</dbReference>
<evidence type="ECO:0000313" key="5">
    <source>
        <dbReference type="EMBL" id="OQR88534.1"/>
    </source>
</evidence>
<sequence>KASDDIRPGCISVFGYTEPEALVVIAELKTDMRHQNDGQQKMQQICQDIVDKVANDQQLECSKIVLIQPRTIPKTTSGKLQRNRARQMLDHHQLQTQYVYNNDSSNLLSATGVVDDHLLRYCTWKSRFSLVSKQQHQIQKWFFRYHSKSGDTTEIEPTVHSWCQPQFLWNLASIGYTELREACQIGDLKSVEKCLTRGDCVFRQDSSGQTPLHVAVLHNQLQCVTRLLSDQDAGLQLHVLNHRGQTPLHTAFCYYRFELCDLLIAKATTATLQLRDHNGWSIEDWDIFRRGDMFDACRLGDPSRIVQLHKLYDHSYKCELQYLGRTLLHEACENQHSHVLQHLLSQGISELLVLNRDMSGATALHVCARRGFLEGLVLLLDKTDTDIAINQLQAQDLKLRTALHWAILSRNHASSNFLIHCGALVGLGSIEYLDLKDLDGMTPLHYACDTGAFEIVQELIVSGANVNCPDYKISVETLPPTKKCAPTISRKPRNISISSEEMNQSTIEIKTLWFSLSSSKPQAPKCIKQDIAYPSIKQTSPLVIALRQSHLNIAEYLIDAGADITHGDVWKVYLSNSSVRSILNPLAQFWLDSAVFQSNDLVKICKDVCKWDNNELSAVALLELWGQIYGSLPINSELLALALRCKKLLLAACLHKLQVPWPGGSLSIVAKSKSFDFLEWILQQDYQPDVEDAEAMQTILKVYGHYGTIKYAADLNSQSKMALLLLQNNTYMNKHGHLISNWVQLAIRYNFTLVLIQLCNDHDQAIDATQLAHYGDWPSIQLCEKSVHIWSSSKGALAWTCYRNASIAIIRTFIMKKARVTPNFKIYGKPAVCWAAFHSRLDIIKVLTLLDGIAFIAELDDQGRSCLWYAARQSRVELFEYLYDTLVVQFKHEVEISPFIIAATESNQLGILQWIYTRLGSESFDHKNDNNDTLLHIACAWGYREVIRWLQATFSSFGDEINCDGYLPYELLMYFTPSSNKINPFIYKNISFVSIKRYYSMDNKNTSCYPLCGTTRSLLQLPMSTKRWTQLEKNWNKQNCSLYSAIGMKSIEHVQVLADHGLSLTKPRKFFDNLTPLQYAARGGATNIVTWLLQKGVQDNVVEPAYAIHLAAARASDNHGQIVQLLLNQLDAKVNGYLGRLSGDGTTATILHHVAKMQSPIALSIIDCLLDSFQADIDVVDSMGCTAALYALPTTLQNLIATGARLEAEYEGQSAFYYTLQLIPSDTWRCFFQVFLQHAMQSRFLHCVQEFCGCKSFDQSEIDEEYCQFCSHSIQSHNLIPLPSWYQDQMDTYFLPKPEPNDNSECGDMFENEEKSSDNAKDNTIALPHKVISGRLMDWHIKQIMLSQFQSVLIKYQIPLEFTIVNEEVYEEPAYNPPTRQKKKKKQNLKLSSSAAVENEEILILGTETIQNDVVLHRQQCYCRNRTFLYDSPRRLRAAILHWVEYHHFYKAQLQINSLVKAWNILKASNTEKVVIVTERPQMKTTCAVAASLDLSNLHDAATGAEPIRSDYLKQFADKFDIAGFRPKQFNCAYGGAEYTLLTCAYLGKRSAPRSLLVDKFILETTGVVKLLPRNDPRRQTGEGTQLFIACGVPMGDYDLRIVSPDSKQQVPDMNVGEIWVHGDSIAEGY</sequence>
<protein>
    <recommendedName>
        <fullName evidence="4">AMP-dependent synthetase/ligase domain-containing protein</fullName>
    </recommendedName>
</protein>
<evidence type="ECO:0000256" key="3">
    <source>
        <dbReference type="PROSITE-ProRule" id="PRU00023"/>
    </source>
</evidence>
<reference evidence="5 6" key="1">
    <citation type="journal article" date="2014" name="Genome Biol. Evol.">
        <title>The secreted proteins of Achlya hypogyna and Thraustotheca clavata identify the ancestral oomycete secretome and reveal gene acquisitions by horizontal gene transfer.</title>
        <authorList>
            <person name="Misner I."/>
            <person name="Blouin N."/>
            <person name="Leonard G."/>
            <person name="Richards T.A."/>
            <person name="Lane C.E."/>
        </authorList>
    </citation>
    <scope>NUCLEOTIDE SEQUENCE [LARGE SCALE GENOMIC DNA]</scope>
    <source>
        <strain evidence="5 6">ATCC 34112</strain>
    </source>
</reference>
<dbReference type="OrthoDB" id="79255at2759"/>
<gene>
    <name evidence="5" type="ORF">THRCLA_10260</name>
</gene>
<organism evidence="5 6">
    <name type="scientific">Thraustotheca clavata</name>
    <dbReference type="NCBI Taxonomy" id="74557"/>
    <lineage>
        <taxon>Eukaryota</taxon>
        <taxon>Sar</taxon>
        <taxon>Stramenopiles</taxon>
        <taxon>Oomycota</taxon>
        <taxon>Saprolegniomycetes</taxon>
        <taxon>Saprolegniales</taxon>
        <taxon>Achlyaceae</taxon>
        <taxon>Thraustotheca</taxon>
    </lineage>
</organism>
<feature type="non-terminal residue" evidence="5">
    <location>
        <position position="1"/>
    </location>
</feature>
<dbReference type="PROSITE" id="PS50088">
    <property type="entry name" value="ANK_REPEAT"/>
    <property type="match status" value="4"/>
</dbReference>
<dbReference type="STRING" id="74557.A0A1V9YRV1"/>
<evidence type="ECO:0000313" key="6">
    <source>
        <dbReference type="Proteomes" id="UP000243217"/>
    </source>
</evidence>
<dbReference type="Pfam" id="PF12796">
    <property type="entry name" value="Ank_2"/>
    <property type="match status" value="3"/>
</dbReference>
<dbReference type="Pfam" id="PF00023">
    <property type="entry name" value="Ank"/>
    <property type="match status" value="1"/>
</dbReference>
<keyword evidence="2 3" id="KW-0040">ANK repeat</keyword>
<dbReference type="PROSITE" id="PS50297">
    <property type="entry name" value="ANK_REP_REGION"/>
    <property type="match status" value="4"/>
</dbReference>
<dbReference type="Gene3D" id="1.25.40.20">
    <property type="entry name" value="Ankyrin repeat-containing domain"/>
    <property type="match status" value="4"/>
</dbReference>